<keyword evidence="1" id="KW-0238">DNA-binding</keyword>
<dbReference type="GO" id="GO:0003700">
    <property type="term" value="F:DNA-binding transcription factor activity"/>
    <property type="evidence" value="ECO:0007669"/>
    <property type="project" value="TreeGrafter"/>
</dbReference>
<sequence length="202" mass="22287">MKRVLWQNSLYYSRIIYDVTMANTEDLGARVFGARIRARRKYNDFTLNELAVRAGISRAALSKIERGEQDTSVSNAMGLSRALGVDVGELLAPPEVFITPSHSIPAHSAYGRGTLRRDLPAPQENMEVVHYRLDPHCETASFAAHRSGSRETFFVLAGAIEIVTIDRRTTLRVGDCAQAPGDVPHQLSNPGDEPAELMLIIV</sequence>
<organism evidence="3 4">
    <name type="scientific">Brevibacterium antiquum CNRZ 918</name>
    <dbReference type="NCBI Taxonomy" id="1255637"/>
    <lineage>
        <taxon>Bacteria</taxon>
        <taxon>Bacillati</taxon>
        <taxon>Actinomycetota</taxon>
        <taxon>Actinomycetes</taxon>
        <taxon>Micrococcales</taxon>
        <taxon>Brevibacteriaceae</taxon>
        <taxon>Brevibacterium</taxon>
    </lineage>
</organism>
<dbReference type="InterPro" id="IPR010982">
    <property type="entry name" value="Lambda_DNA-bd_dom_sf"/>
</dbReference>
<dbReference type="Proteomes" id="UP000234433">
    <property type="component" value="Unassembled WGS sequence"/>
</dbReference>
<dbReference type="AlphaFoldDB" id="A0A2H1HLT3"/>
<name>A0A2H1HLT3_9MICO</name>
<dbReference type="SUPFAM" id="SSF47413">
    <property type="entry name" value="lambda repressor-like DNA-binding domains"/>
    <property type="match status" value="1"/>
</dbReference>
<dbReference type="Pfam" id="PF01381">
    <property type="entry name" value="HTH_3"/>
    <property type="match status" value="1"/>
</dbReference>
<dbReference type="Gene3D" id="1.10.260.40">
    <property type="entry name" value="lambda repressor-like DNA-binding domains"/>
    <property type="match status" value="1"/>
</dbReference>
<dbReference type="Pfam" id="PF07883">
    <property type="entry name" value="Cupin_2"/>
    <property type="match status" value="1"/>
</dbReference>
<feature type="domain" description="HTH cro/C1-type" evidence="2">
    <location>
        <begin position="36"/>
        <end position="90"/>
    </location>
</feature>
<dbReference type="InterPro" id="IPR011051">
    <property type="entry name" value="RmlC_Cupin_sf"/>
</dbReference>
<dbReference type="InterPro" id="IPR050807">
    <property type="entry name" value="TransReg_Diox_bact_type"/>
</dbReference>
<protein>
    <submittedName>
        <fullName evidence="3">Transcriptional regulator, XRE family with cupin sensor</fullName>
    </submittedName>
</protein>
<dbReference type="PROSITE" id="PS50943">
    <property type="entry name" value="HTH_CROC1"/>
    <property type="match status" value="1"/>
</dbReference>
<accession>A0A2H1HLT3</accession>
<dbReference type="GO" id="GO:0005829">
    <property type="term" value="C:cytosol"/>
    <property type="evidence" value="ECO:0007669"/>
    <property type="project" value="TreeGrafter"/>
</dbReference>
<dbReference type="Gene3D" id="2.60.120.10">
    <property type="entry name" value="Jelly Rolls"/>
    <property type="match status" value="1"/>
</dbReference>
<dbReference type="InterPro" id="IPR013096">
    <property type="entry name" value="Cupin_2"/>
</dbReference>
<dbReference type="SUPFAM" id="SSF51182">
    <property type="entry name" value="RmlC-like cupins"/>
    <property type="match status" value="1"/>
</dbReference>
<dbReference type="SMART" id="SM00530">
    <property type="entry name" value="HTH_XRE"/>
    <property type="match status" value="1"/>
</dbReference>
<dbReference type="PANTHER" id="PTHR46797">
    <property type="entry name" value="HTH-TYPE TRANSCRIPTIONAL REGULATOR"/>
    <property type="match status" value="1"/>
</dbReference>
<dbReference type="GO" id="GO:0003677">
    <property type="term" value="F:DNA binding"/>
    <property type="evidence" value="ECO:0007669"/>
    <property type="project" value="UniProtKB-KW"/>
</dbReference>
<dbReference type="PANTHER" id="PTHR46797:SF1">
    <property type="entry name" value="METHYLPHOSPHONATE SYNTHASE"/>
    <property type="match status" value="1"/>
</dbReference>
<gene>
    <name evidence="3" type="ORF">BANT918_00131</name>
</gene>
<dbReference type="InterPro" id="IPR001387">
    <property type="entry name" value="Cro/C1-type_HTH"/>
</dbReference>
<reference evidence="3 4" key="1">
    <citation type="submission" date="2017-03" db="EMBL/GenBank/DDBJ databases">
        <authorList>
            <person name="Afonso C.L."/>
            <person name="Miller P.J."/>
            <person name="Scott M.A."/>
            <person name="Spackman E."/>
            <person name="Goraichik I."/>
            <person name="Dimitrov K.M."/>
            <person name="Suarez D.L."/>
            <person name="Swayne D.E."/>
        </authorList>
    </citation>
    <scope>NUCLEOTIDE SEQUENCE [LARGE SCALE GENOMIC DNA]</scope>
    <source>
        <strain evidence="3 4">CNRZ 918</strain>
    </source>
</reference>
<proteinExistence type="predicted"/>
<evidence type="ECO:0000313" key="3">
    <source>
        <dbReference type="EMBL" id="SMX63875.1"/>
    </source>
</evidence>
<evidence type="ECO:0000256" key="1">
    <source>
        <dbReference type="ARBA" id="ARBA00023125"/>
    </source>
</evidence>
<dbReference type="InterPro" id="IPR014710">
    <property type="entry name" value="RmlC-like_jellyroll"/>
</dbReference>
<dbReference type="CDD" id="cd02209">
    <property type="entry name" value="cupin_XRE_C"/>
    <property type="match status" value="1"/>
</dbReference>
<evidence type="ECO:0000313" key="4">
    <source>
        <dbReference type="Proteomes" id="UP000234433"/>
    </source>
</evidence>
<dbReference type="EMBL" id="FXZD01000001">
    <property type="protein sequence ID" value="SMX63875.1"/>
    <property type="molecule type" value="Genomic_DNA"/>
</dbReference>
<evidence type="ECO:0000259" key="2">
    <source>
        <dbReference type="PROSITE" id="PS50943"/>
    </source>
</evidence>
<dbReference type="CDD" id="cd00093">
    <property type="entry name" value="HTH_XRE"/>
    <property type="match status" value="1"/>
</dbReference>